<dbReference type="InterPro" id="IPR032675">
    <property type="entry name" value="LRR_dom_sf"/>
</dbReference>
<dbReference type="Pfam" id="PF13516">
    <property type="entry name" value="LRR_6"/>
    <property type="match status" value="1"/>
</dbReference>
<accession>Q584M2</accession>
<dbReference type="RefSeq" id="XP_951489.1">
    <property type="nucleotide sequence ID" value="XM_946396.1"/>
</dbReference>
<dbReference type="PANTHER" id="PTHR12904:SF31">
    <property type="entry name" value="LEUCINE-RICH REPEAT PROTEIN (LRRP)"/>
    <property type="match status" value="1"/>
</dbReference>
<dbReference type="InterPro" id="IPR006553">
    <property type="entry name" value="Leu-rich_rpt_Cys-con_subtyp"/>
</dbReference>
<evidence type="ECO:0000256" key="1">
    <source>
        <dbReference type="SAM" id="MobiDB-lite"/>
    </source>
</evidence>
<dbReference type="EMBL" id="AC079606">
    <property type="protein sequence ID" value="AAX80418.1"/>
    <property type="molecule type" value="Genomic_DNA"/>
</dbReference>
<reference evidence="3" key="4">
    <citation type="submission" date="2005-04" db="EMBL/GenBank/DDBJ databases">
        <title>.</title>
        <authorList>
            <person name="Ghedin E."/>
            <person name="Blandin G."/>
            <person name="Bartholomeu D."/>
            <person name="Caler E."/>
            <person name="Haas B."/>
            <person name="Hannick L."/>
            <person name="Shallom J."/>
            <person name="Hou L."/>
            <person name="Djikeng A."/>
            <person name="Feldblyum T."/>
            <person name="Hostetler J."/>
            <person name="Johnson J."/>
            <person name="Jones K."/>
            <person name="Koo H.L."/>
            <person name="Larkin C."/>
            <person name="Pai G."/>
            <person name="Peterson J."/>
            <person name="Khalak H.G."/>
            <person name="Salzberg S."/>
            <person name="Simpson A.J."/>
            <person name="Tallon L."/>
            <person name="Van Aken S."/>
            <person name="Wanless D."/>
            <person name="White O."/>
            <person name="Wortman J."/>
            <person name="Fraser C.M."/>
            <person name="El-Sayed N.M.A."/>
        </authorList>
    </citation>
    <scope>NUCLEOTIDE SEQUENCE</scope>
    <source>
        <strain evidence="3">GUTat10.1</strain>
    </source>
</reference>
<dbReference type="VEuPathDB" id="TriTrypDB:Tb927.2.690"/>
<dbReference type="GO" id="GO:0005737">
    <property type="term" value="C:cytoplasm"/>
    <property type="evidence" value="ECO:0006056"/>
    <property type="project" value="Others"/>
</dbReference>
<reference evidence="2" key="2">
    <citation type="journal article" date="2005" name="Science">
        <title>Comparative genomics of trypanosomatid parasitic protozoa.</title>
        <authorList>
            <person name="El-Sayed N.M."/>
            <person name="Myler P.J."/>
            <person name="Blandin G."/>
            <person name="Berriman M."/>
            <person name="Crabtree J."/>
            <person name="Aggarwal G."/>
            <person name="Caler E."/>
            <person name="Renauld H."/>
            <person name="Worthey E.A."/>
            <person name="Hertz-Fowler C."/>
            <person name="Ghedin E."/>
            <person name="Peacock C."/>
            <person name="Bartholomeu D.C."/>
            <person name="Haas B.J."/>
            <person name="Tran A.N."/>
            <person name="Wortman J.R."/>
            <person name="Alsmark U.C."/>
            <person name="Angiuoli S."/>
            <person name="Anupama A."/>
            <person name="Badger J."/>
            <person name="Bringaud F."/>
            <person name="Cadag E."/>
            <person name="Carlton J.M."/>
            <person name="Cerqueira G.C."/>
            <person name="Creasy T."/>
            <person name="Delcher A.L."/>
            <person name="Djikeng A."/>
            <person name="Embley T.M."/>
            <person name="Hauser C."/>
            <person name="Ivens A.C."/>
            <person name="Kummerfeld S.K."/>
            <person name="Pereira-Leal J.B."/>
            <person name="Nilsson D."/>
            <person name="Peterson J."/>
            <person name="Salzberg S.L."/>
            <person name="Shallom J."/>
            <person name="Silva J.C."/>
            <person name="Sundaram J."/>
            <person name="Westenberger S."/>
            <person name="White O."/>
            <person name="Melville S.E."/>
            <person name="Donelson J.E."/>
            <person name="Andersson B."/>
            <person name="Stuart K.D."/>
            <person name="Hall N."/>
        </authorList>
    </citation>
    <scope>NUCLEOTIDE SEQUENCE</scope>
    <source>
        <strain evidence="2">927/4 GUTat10.1</strain>
    </source>
</reference>
<dbReference type="EMBL" id="AE017150">
    <property type="protein sequence ID" value="AAQ15545.1"/>
    <property type="molecule type" value="Genomic_DNA"/>
</dbReference>
<reference evidence="2 4" key="3">
    <citation type="journal article" date="2005" name="Science">
        <title>The genome of the African trypanosome Trypanosoma brucei.</title>
        <authorList>
            <person name="Berriman M."/>
            <person name="Ghedin E."/>
            <person name="Hertz-Fowler C."/>
            <person name="Blandin G."/>
            <person name="Renauld H."/>
            <person name="Bartholomeu D.C."/>
            <person name="Lennard N.J."/>
            <person name="Caler E."/>
            <person name="Hamlin N.E."/>
            <person name="Haas B."/>
            <person name="Bohme U."/>
            <person name="Hannick L."/>
            <person name="Aslett M.A."/>
            <person name="Shallom J."/>
            <person name="Marcello L."/>
            <person name="Hou L."/>
            <person name="Wickstead B."/>
            <person name="Alsmark U.C."/>
            <person name="Arrowsmith C."/>
            <person name="Atkin R.J."/>
            <person name="Barron A.J."/>
            <person name="Bringaud F."/>
            <person name="Brooks K."/>
            <person name="Carrington M."/>
            <person name="Cherevach I."/>
            <person name="Chillingworth T.J."/>
            <person name="Churcher C."/>
            <person name="Clark L.N."/>
            <person name="Corton C.H."/>
            <person name="Cronin A."/>
            <person name="Davies R.M."/>
            <person name="Doggett J."/>
            <person name="Djikeng A."/>
            <person name="Feldblyum T."/>
            <person name="Field M.C."/>
            <person name="Fraser A."/>
            <person name="Goodhead I."/>
            <person name="Hance Z."/>
            <person name="Harper D."/>
            <person name="Harris B.R."/>
            <person name="Hauser H."/>
            <person name="Hostetler J."/>
            <person name="Ivens A."/>
            <person name="Jagels K."/>
            <person name="Johnson D."/>
            <person name="Johnson J."/>
            <person name="Jones K."/>
            <person name="Kerhornou A.X."/>
            <person name="Koo H."/>
            <person name="Larke N."/>
            <person name="Landfear S."/>
            <person name="Larkin C."/>
            <person name="Leech V."/>
            <person name="Line A."/>
            <person name="Lord A."/>
            <person name="Macleod A."/>
            <person name="Mooney P.J."/>
            <person name="Moule S."/>
            <person name="Martin D.M."/>
            <person name="Morgan G.W."/>
            <person name="Mungall K."/>
            <person name="Norbertczak H."/>
            <person name="Ormond D."/>
            <person name="Pai G."/>
            <person name="Peacock C.S."/>
            <person name="Peterson J."/>
            <person name="Quail M.A."/>
            <person name="Rabbinowitsch E."/>
            <person name="Rajandream M.A."/>
            <person name="Reitter C."/>
            <person name="Salzberg S.L."/>
            <person name="Sanders M."/>
            <person name="Schobel S."/>
            <person name="Sharp S."/>
            <person name="Simmonds M."/>
            <person name="Simpson A.J."/>
            <person name="Tallon L."/>
            <person name="Turner C.M."/>
            <person name="Tait A."/>
            <person name="Tivey A.R."/>
            <person name="Van Aken S."/>
            <person name="Walker D."/>
            <person name="Wanless D."/>
            <person name="Wang S."/>
            <person name="White B."/>
            <person name="White O."/>
            <person name="Whitehead S."/>
            <person name="Woodward J."/>
            <person name="Wortman J."/>
            <person name="Adams M.D."/>
            <person name="Embley T.M."/>
            <person name="Gull K."/>
            <person name="Ullu E."/>
            <person name="Barry J.D."/>
            <person name="Fairlamb A.H."/>
            <person name="Opperdoes F."/>
            <person name="Barrell B.G."/>
            <person name="Donelson J.E."/>
            <person name="Hall N."/>
            <person name="Fraser C.M."/>
            <person name="Melville S.E."/>
            <person name="El-Sayed N.M."/>
        </authorList>
    </citation>
    <scope>NUCLEOTIDE SEQUENCE [LARGE SCALE GENOMIC DNA]</scope>
    <source>
        <strain evidence="2 4">927/4 GUTat10.1</strain>
    </source>
</reference>
<dbReference type="GO" id="GO:0005730">
    <property type="term" value="C:nucleolus"/>
    <property type="evidence" value="ECO:0006056"/>
    <property type="project" value="Others"/>
</dbReference>
<dbReference type="GeneID" id="3655345"/>
<dbReference type="SUPFAM" id="SSF52058">
    <property type="entry name" value="L domain-like"/>
    <property type="match status" value="3"/>
</dbReference>
<keyword evidence="4" id="KW-1185">Reference proteome</keyword>
<dbReference type="SMART" id="SM00367">
    <property type="entry name" value="LRR_CC"/>
    <property type="match status" value="12"/>
</dbReference>
<dbReference type="FunFam" id="3.80.10.10:FF:002020">
    <property type="entry name" value="Leucine-rich repeat protein (LRRP), putative"/>
    <property type="match status" value="1"/>
</dbReference>
<dbReference type="FunFam" id="3.80.10.10:FF:001651">
    <property type="entry name" value="Leucine-rich repeat protein (LRRP), putative"/>
    <property type="match status" value="1"/>
</dbReference>
<dbReference type="InterPro" id="IPR051341">
    <property type="entry name" value="Zyg-11_UBL_adapter"/>
</dbReference>
<dbReference type="PROSITE" id="PS51450">
    <property type="entry name" value="LRR"/>
    <property type="match status" value="1"/>
</dbReference>
<evidence type="ECO:0000313" key="3">
    <source>
        <dbReference type="EMBL" id="AAX80418.1"/>
    </source>
</evidence>
<dbReference type="FunFam" id="3.80.10.10:FF:001874">
    <property type="entry name" value="Hypothetical leucine-rich repeat protein 1 (LRRP1)"/>
    <property type="match status" value="1"/>
</dbReference>
<reference evidence="2" key="5">
    <citation type="submission" date="2005-04" db="EMBL/GenBank/DDBJ databases">
        <title>Sequencing, closure, and annotation of Trypanosoma brucei chromosomes 2 through 8.</title>
        <authorList>
            <person name="Ghedin E."/>
            <person name="Blandin G."/>
            <person name="Bartholomeu D."/>
            <person name="Caler E."/>
            <person name="Haas B."/>
            <person name="Hannick L."/>
            <person name="Shallom J."/>
            <person name="Hou L."/>
            <person name="Djikeng A."/>
            <person name="Feldblyum T."/>
            <person name="Hostetler J."/>
            <person name="Johnson J."/>
            <person name="Jones K."/>
            <person name="Koo H.L."/>
            <person name="Larkin C."/>
            <person name="Pai G."/>
            <person name="Peterson J."/>
            <person name="Khalak H.G."/>
            <person name="Salzberg S."/>
            <person name="Simpson A.J."/>
            <person name="Tallon L."/>
            <person name="Van Aken S."/>
            <person name="Wanless D."/>
            <person name="White O."/>
            <person name="Wortman J."/>
            <person name="Fraser C.M."/>
            <person name="El-Sayed N.M.A."/>
        </authorList>
    </citation>
    <scope>NUCLEOTIDE SEQUENCE</scope>
    <source>
        <strain evidence="2">927/4 GUTat10.1</strain>
    </source>
</reference>
<dbReference type="KEGG" id="tbr:Tb927.2.690"/>
<name>Q584M2_TRYB2</name>
<feature type="region of interest" description="Disordered" evidence="1">
    <location>
        <begin position="1"/>
        <end position="32"/>
    </location>
</feature>
<evidence type="ECO:0000313" key="4">
    <source>
        <dbReference type="Proteomes" id="UP000008524"/>
    </source>
</evidence>
<sequence>MSGNQGRKRQCISSPEQSEALKESSTTGQNKLTTVTITEETRDASNDETVVSLLNEHEKLIKQTTRLESSVKALRCLMSNLTAMSGERQGGVCDDTECIHRVTLYNAADNAFSDEGLYEGALSSLRGRIHTKKLTITLSKGWKFNLERVSKLKQLEELRIEYPRGKLVNMISLKRLHMLKRLCFRSNNIDNNDARHLFNIVTLEELAITDTMQLTNIRGISRLTNLKCLELNSTDIDDSCIGEISACAKLSKLSVSECNNITDATPISQLAALEELNLNSCYHITKGIETLGMLLRLRMLDLSGVPVEDNCLKDLCDCGSLERLNISYCIQLTDINPLSNATAIEELNLNGCRRITRGIGVVWALPKLRVLHMKDVHLSEPSLDSVGTGGSLVRLSLENCKGFGDVKPLSNLVTLEELNLHYCDKVTSGMGTLGRLPQLRVLDLGRTQVDNNSLENICTSSIPLVSLNLSHCKKITSISAIASLTALEELNIDNSCNVTSGWNVFGTLHQLRVATLSNTRINDENIRHVSECKSLNTLNLAFCKDITDVTALSKITMLEELNLDCCPNIRKGIETLGKLPKARILSMKECYMGDGYAQQCSILGNSKSLVKLNLERSMGFISVKALSNIATLEELVLDHAEEVCCIPSFSCLPRLRVLNLKYTDINGDVTKNISESKSLRSLNLSHCKWVTDISVLSSLSTLEELNVNCCNGIRKGWESLGKLPLLRVAILSDTNIAAKDIACLSSCKTLVKLKFFRCEKLSDVTVVYKIQSLEELIVRSCSDGLKGLNDLGTLPRLRFLLLRNVRGSDISVESIGTSKSLVRLHIEMRKELTDITPLSNITSLEELSLRECGDNLEGVGTLGKLPRLKSLDLGLSDISNSALNDIFLSRSITSLNLASSWKLTDISHISNLTALEELNLRRCYPITSGWEALSELPRLRVLNLESASVTTRYDGYYISRCKSLVTLNLESCDMTDASCLANIKTLEELHIGRCKELRRGFSPLFTLPRLRILNLICSLIKDEDLREIQPPHTIEELNLSYCENLNDITPLGRIKSIKKLHLRQSHDARRPTEGFRSLLELPCLSWVDLNNVCGWSDVYVELRKRRVYIR</sequence>
<proteinExistence type="predicted"/>
<dbReference type="InParanoid" id="Q584M2"/>
<reference evidence="3" key="1">
    <citation type="submission" date="2000-09" db="EMBL/GenBank/DDBJ databases">
        <authorList>
            <person name="El-Sayed N.M."/>
            <person name="Khalak H."/>
            <person name="Adams M.D."/>
        </authorList>
    </citation>
    <scope>NUCLEOTIDE SEQUENCE</scope>
    <source>
        <strain evidence="3">GUTat10.1</strain>
    </source>
</reference>
<feature type="compositionally biased region" description="Polar residues" evidence="1">
    <location>
        <begin position="11"/>
        <end position="32"/>
    </location>
</feature>
<gene>
    <name evidence="2" type="primary">3B10.300</name>
    <name evidence="3" type="ORF">Tb927.2.690</name>
</gene>
<accession>D7SGB2</accession>
<dbReference type="InterPro" id="IPR001611">
    <property type="entry name" value="Leu-rich_rpt"/>
</dbReference>
<protein>
    <submittedName>
        <fullName evidence="3">Leucine-rich repeat protein (LRRP), putative</fullName>
    </submittedName>
</protein>
<evidence type="ECO:0000313" key="2">
    <source>
        <dbReference type="EMBL" id="AAQ15545.1"/>
    </source>
</evidence>
<feature type="compositionally biased region" description="Basic residues" evidence="1">
    <location>
        <begin position="1"/>
        <end position="10"/>
    </location>
</feature>
<dbReference type="STRING" id="185431.Q584M2"/>
<dbReference type="PANTHER" id="PTHR12904">
    <property type="match status" value="1"/>
</dbReference>
<organism evidence="3 4">
    <name type="scientific">Trypanosoma brucei brucei (strain 927/4 GUTat10.1)</name>
    <dbReference type="NCBI Taxonomy" id="185431"/>
    <lineage>
        <taxon>Eukaryota</taxon>
        <taxon>Discoba</taxon>
        <taxon>Euglenozoa</taxon>
        <taxon>Kinetoplastea</taxon>
        <taxon>Metakinetoplastina</taxon>
        <taxon>Trypanosomatida</taxon>
        <taxon>Trypanosomatidae</taxon>
        <taxon>Trypanosoma</taxon>
    </lineage>
</organism>
<dbReference type="Gene3D" id="3.80.10.10">
    <property type="entry name" value="Ribonuclease Inhibitor"/>
    <property type="match status" value="9"/>
</dbReference>
<dbReference type="OrthoDB" id="120976at2759"/>
<dbReference type="FunFam" id="3.80.10.10:FF:001337">
    <property type="entry name" value="Leucine-rich repeat protein (LRRP), putative"/>
    <property type="match status" value="1"/>
</dbReference>
<dbReference type="PaxDb" id="5691-AAQ15545"/>
<dbReference type="Proteomes" id="UP000008524">
    <property type="component" value="Chromosome 2"/>
</dbReference>
<dbReference type="AlphaFoldDB" id="Q584M2"/>